<evidence type="ECO:0000256" key="2">
    <source>
        <dbReference type="SAM" id="SignalP"/>
    </source>
</evidence>
<dbReference type="GO" id="GO:0004414">
    <property type="term" value="F:homoserine O-acetyltransferase activity"/>
    <property type="evidence" value="ECO:0007669"/>
    <property type="project" value="TreeGrafter"/>
</dbReference>
<dbReference type="EMBL" id="NOXT01000122">
    <property type="protein sequence ID" value="OYQ25342.1"/>
    <property type="molecule type" value="Genomic_DNA"/>
</dbReference>
<keyword evidence="1" id="KW-0808">Transferase</keyword>
<dbReference type="GO" id="GO:0009092">
    <property type="term" value="P:homoserine metabolic process"/>
    <property type="evidence" value="ECO:0007669"/>
    <property type="project" value="TreeGrafter"/>
</dbReference>
<dbReference type="InterPro" id="IPR029058">
    <property type="entry name" value="AB_hydrolase_fold"/>
</dbReference>
<accession>A0A255Y7Z2</accession>
<evidence type="ECO:0000259" key="3">
    <source>
        <dbReference type="Pfam" id="PF00561"/>
    </source>
</evidence>
<evidence type="ECO:0000313" key="5">
    <source>
        <dbReference type="Proteomes" id="UP000216991"/>
    </source>
</evidence>
<feature type="chain" id="PRO_5012761853" description="AB hydrolase-1 domain-containing protein" evidence="2">
    <location>
        <begin position="30"/>
        <end position="363"/>
    </location>
</feature>
<dbReference type="GO" id="GO:0009086">
    <property type="term" value="P:methionine biosynthetic process"/>
    <property type="evidence" value="ECO:0007669"/>
    <property type="project" value="TreeGrafter"/>
</dbReference>
<dbReference type="Proteomes" id="UP000216991">
    <property type="component" value="Unassembled WGS sequence"/>
</dbReference>
<dbReference type="Pfam" id="PF00561">
    <property type="entry name" value="Abhydrolase_1"/>
    <property type="match status" value="1"/>
</dbReference>
<gene>
    <name evidence="4" type="ORF">CHU93_13900</name>
</gene>
<comment type="caution">
    <text evidence="4">The sequence shown here is derived from an EMBL/GenBank/DDBJ whole genome shotgun (WGS) entry which is preliminary data.</text>
</comment>
<feature type="domain" description="AB hydrolase-1" evidence="3">
    <location>
        <begin position="76"/>
        <end position="335"/>
    </location>
</feature>
<dbReference type="InterPro" id="IPR008220">
    <property type="entry name" value="HAT_MetX-like"/>
</dbReference>
<keyword evidence="5" id="KW-1185">Reference proteome</keyword>
<dbReference type="PANTHER" id="PTHR32268:SF11">
    <property type="entry name" value="HOMOSERINE O-ACETYLTRANSFERASE"/>
    <property type="match status" value="1"/>
</dbReference>
<sequence>MRRAHAPGQIAAMIRTLLLAALIAAPAAAQTLPVAEADFVTRDFRFGDGQLLPELKQHYRTLGTPQRDAAGNITNAVMIGHGTGGTGAQFLTPQFTRLFAPGAPLDLATHFIILPDAIGHGGSSKPSDGLRMAFPAYDYADMVRAQGLLLDNLKVKRLRLLMGTSMGCMMGFQFGTDLPGRAAAIMPLACNVIPLAGRNRMWRAMAIQAIKADPDWNGGNYSKQPLNGLRVGVALQAMASSAPVRMQADWPTRDLADAAAERAMAQGLAGSADANDRIYQLEASRNYNPAPNLARITMPITWVNSADDFINPPGVGDATAHVKAMPQGRFVLIPETAETRGHSTHTWSVFWEGELKALLARTL</sequence>
<reference evidence="4 5" key="1">
    <citation type="submission" date="2017-07" db="EMBL/GenBank/DDBJ databases">
        <title>Sandarakinorhabdus cyanobacteriorum sp. nov., a novel bacterium isolated from cyanobacterial aggregates in a eutrophic lake.</title>
        <authorList>
            <person name="Cai H."/>
        </authorList>
    </citation>
    <scope>NUCLEOTIDE SEQUENCE [LARGE SCALE GENOMIC DNA]</scope>
    <source>
        <strain evidence="4 5">TH057</strain>
    </source>
</reference>
<feature type="signal peptide" evidence="2">
    <location>
        <begin position="1"/>
        <end position="29"/>
    </location>
</feature>
<dbReference type="AlphaFoldDB" id="A0A255Y7Z2"/>
<evidence type="ECO:0000313" key="4">
    <source>
        <dbReference type="EMBL" id="OYQ25342.1"/>
    </source>
</evidence>
<organism evidence="4 5">
    <name type="scientific">Sandarakinorhabdus cyanobacteriorum</name>
    <dbReference type="NCBI Taxonomy" id="1981098"/>
    <lineage>
        <taxon>Bacteria</taxon>
        <taxon>Pseudomonadati</taxon>
        <taxon>Pseudomonadota</taxon>
        <taxon>Alphaproteobacteria</taxon>
        <taxon>Sphingomonadales</taxon>
        <taxon>Sphingosinicellaceae</taxon>
        <taxon>Sandarakinorhabdus</taxon>
    </lineage>
</organism>
<dbReference type="SUPFAM" id="SSF53474">
    <property type="entry name" value="alpha/beta-Hydrolases"/>
    <property type="match status" value="1"/>
</dbReference>
<dbReference type="PANTHER" id="PTHR32268">
    <property type="entry name" value="HOMOSERINE O-ACETYLTRANSFERASE"/>
    <property type="match status" value="1"/>
</dbReference>
<keyword evidence="2" id="KW-0732">Signal</keyword>
<evidence type="ECO:0000256" key="1">
    <source>
        <dbReference type="ARBA" id="ARBA00022679"/>
    </source>
</evidence>
<name>A0A255Y7Z2_9SPHN</name>
<dbReference type="InterPro" id="IPR000073">
    <property type="entry name" value="AB_hydrolase_1"/>
</dbReference>
<protein>
    <recommendedName>
        <fullName evidence="3">AB hydrolase-1 domain-containing protein</fullName>
    </recommendedName>
</protein>
<dbReference type="NCBIfam" id="NF005071">
    <property type="entry name" value="PRK06489.1"/>
    <property type="match status" value="1"/>
</dbReference>
<proteinExistence type="predicted"/>
<dbReference type="Gene3D" id="3.40.50.1820">
    <property type="entry name" value="alpha/beta hydrolase"/>
    <property type="match status" value="1"/>
</dbReference>